<dbReference type="FunFam" id="3.20.20.330:FF:000001">
    <property type="entry name" value="Methionine synthase"/>
    <property type="match status" value="1"/>
</dbReference>
<evidence type="ECO:0000256" key="20">
    <source>
        <dbReference type="NCBIfam" id="TIGR02082"/>
    </source>
</evidence>
<dbReference type="InterPro" id="IPR006158">
    <property type="entry name" value="Cobalamin-bd"/>
</dbReference>
<keyword evidence="14" id="KW-0677">Repeat</keyword>
<evidence type="ECO:0000256" key="7">
    <source>
        <dbReference type="ARBA" id="ARBA00013998"/>
    </source>
</evidence>
<dbReference type="AlphaFoldDB" id="A0A3N0V3C3"/>
<feature type="domain" description="B12-binding N-terminal" evidence="29">
    <location>
        <begin position="675"/>
        <end position="773"/>
    </location>
</feature>
<dbReference type="InterPro" id="IPR036724">
    <property type="entry name" value="Cobalamin-bd_sf"/>
</dbReference>
<comment type="function">
    <text evidence="18 21">Catalyzes the transfer of a methyl group from methyl-cobalamin to homocysteine, yielding enzyme-bound cob(I)alamin and methionine. Subsequently, remethylates the cofactor using methyltetrahydrofolate.</text>
</comment>
<dbReference type="FunFam" id="1.10.1240.10:FF:000001">
    <property type="entry name" value="Methionine synthase"/>
    <property type="match status" value="1"/>
</dbReference>
<dbReference type="InterPro" id="IPR011822">
    <property type="entry name" value="MetH"/>
</dbReference>
<keyword evidence="8 21" id="KW-0489">Methyltransferase</keyword>
<feature type="binding site" evidence="22 24">
    <location>
        <position position="334"/>
    </location>
    <ligand>
        <name>Zn(2+)</name>
        <dbReference type="ChEBI" id="CHEBI:29105"/>
    </ligand>
</feature>
<dbReference type="GO" id="GO:0050667">
    <property type="term" value="P:homocysteine metabolic process"/>
    <property type="evidence" value="ECO:0007669"/>
    <property type="project" value="TreeGrafter"/>
</dbReference>
<evidence type="ECO:0000256" key="10">
    <source>
        <dbReference type="ARBA" id="ARBA00022628"/>
    </source>
</evidence>
<dbReference type="InterPro" id="IPR050554">
    <property type="entry name" value="Met_Synthase/Corrinoid"/>
</dbReference>
<dbReference type="GO" id="GO:0031419">
    <property type="term" value="F:cobalamin binding"/>
    <property type="evidence" value="ECO:0007669"/>
    <property type="project" value="UniProtKB-UniRule"/>
</dbReference>
<evidence type="ECO:0000256" key="15">
    <source>
        <dbReference type="ARBA" id="ARBA00022833"/>
    </source>
</evidence>
<dbReference type="InterPro" id="IPR003726">
    <property type="entry name" value="HCY_dom"/>
</dbReference>
<dbReference type="NCBIfam" id="TIGR02082">
    <property type="entry name" value="metH"/>
    <property type="match status" value="1"/>
</dbReference>
<dbReference type="PROSITE" id="PS50972">
    <property type="entry name" value="PTERIN_BINDING"/>
    <property type="match status" value="1"/>
</dbReference>
<evidence type="ECO:0000259" key="29">
    <source>
        <dbReference type="PROSITE" id="PS51337"/>
    </source>
</evidence>
<evidence type="ECO:0000259" key="27">
    <source>
        <dbReference type="PROSITE" id="PS50974"/>
    </source>
</evidence>
<keyword evidence="12 21" id="KW-0949">S-adenosyl-L-methionine</keyword>
<dbReference type="Gene3D" id="3.40.50.280">
    <property type="entry name" value="Cobalamin-binding domain"/>
    <property type="match status" value="1"/>
</dbReference>
<dbReference type="EMBL" id="RJVP01000002">
    <property type="protein sequence ID" value="ROH87306.1"/>
    <property type="molecule type" value="Genomic_DNA"/>
</dbReference>
<evidence type="ECO:0000256" key="24">
    <source>
        <dbReference type="PROSITE-ProRule" id="PRU00333"/>
    </source>
</evidence>
<evidence type="ECO:0000256" key="9">
    <source>
        <dbReference type="ARBA" id="ARBA00022605"/>
    </source>
</evidence>
<dbReference type="InterPro" id="IPR011005">
    <property type="entry name" value="Dihydropteroate_synth-like_sf"/>
</dbReference>
<dbReference type="PANTHER" id="PTHR45833:SF1">
    <property type="entry name" value="METHIONINE SYNTHASE"/>
    <property type="match status" value="1"/>
</dbReference>
<evidence type="ECO:0000256" key="5">
    <source>
        <dbReference type="ARBA" id="ARBA00010398"/>
    </source>
</evidence>
<dbReference type="Pfam" id="PF02574">
    <property type="entry name" value="S-methyl_trans"/>
    <property type="match status" value="1"/>
</dbReference>
<evidence type="ECO:0000256" key="3">
    <source>
        <dbReference type="ARBA" id="ARBA00001956"/>
    </source>
</evidence>
<dbReference type="InterPro" id="IPR000489">
    <property type="entry name" value="Pterin-binding_dom"/>
</dbReference>
<sequence length="1275" mass="139281">MTQSTVPTATPSPAYRMSPTEARLRALLAERILILDGAMGTMIQQYKLTEQDYRGTRFADFQAPAGQREIFLKGNNELLTLTQPHIIRDIHAQYLAAGADIIETNTFGATTVAQDDYHMAHLAYEMNVEAARLARAACDQYSTPDKPRFVAGALGPTPKTASISPDVNDPAARNVTFDQLTAAYLEQTRGLVAGGADILMVETIFDTLNCKAALFAIETFFEEHGTRLPIMISGTVTDASGRILSGQTVAAFWNSVRHARPLTIGLNCALGATLMRPYAEELAQIADTFVCIYPNAGLPNPMSDTGFDEKPADTSSLLREFATSGFVNIAGGCCGTTPPHIAAIAREVSSLPPRLLPTPPVATRLSGLEPFVIDDDALFVNVGERTNVTGSKAFARMIINEQYEEALSVARQQVENGAQVIDINMDEGMLDAVKAMTHFLNLIASEPDIARVPVMIDSSKWEVIEAGLKCVQGKAIVNSISMKEGEAEFLRQATLCRRYGAAVIVMAFDEKGQADTYERKIEICKRAYDLLVSEIGFPPEDIIFDPNIFAIATGIEEHNNYAVDFINATRWIKDNLPYARISGGVSNVSFSFRGNDPAREAIHTVFLYHAIKAGMTMGIVNAGMMGVYDDLNAELRECVEDVVLNRRPDATERMIAIAATLKAGGKKEMATSEWRGSAEAPVPVEKRLAHAMVHGITEFIVEDTEEARQAVFNKGGRPIHVIEGPLMDGMNIVGDLFGQGKMFLPQVVKSARVMKQAVAHLIPYIEAEKLAEEERTGAKSKPKGKVVIATVKGDVHDIGKNIVSVVLQCNNFEVVNMGVMVPASEILAMAKAEHADIIGLSGLITPSLEEMAHVAREMQRDDHFRGLKTPLLIGGATTSRAHTAVKIAPHYDGPVIYVPDASRSVSVMQSLLTPEQRDHYVAEVANDYERARQQHANKKGTPLLSIEDARANKTRVAFSGAQAPVKPKFIGRREINNMDLSVLADYIDWGPFFQTWDLAGFYPAILDDAVVGEAARKLFAEGQAMLKKIIDGRWLTANGVVALLPANSVNDDDIEIYTDETRSEVAFTWYGMRQQSVKPVVDGVARPNQCLADFIAPKLVDGQPSGIADYIGLFAVTGGLGIEKHEQRFLAAHDDFNSIMLKSLADRLAEAFAEYLHERVRTDLWGYAAGEQLSKAALIKEEYQGIRPAPGYPACPDHTVKPDMFHWLQAEAIGMTLTDSFAMTPAAAVSGFYLAHPQARYFSVDKIGADQLADMAARRGLPVDYLERWLAPNLS</sequence>
<keyword evidence="31" id="KW-1185">Reference proteome</keyword>
<feature type="binding site" evidence="23">
    <location>
        <position position="723"/>
    </location>
    <ligand>
        <name>methylcob(III)alamin</name>
        <dbReference type="ChEBI" id="CHEBI:28115"/>
    </ligand>
</feature>
<feature type="domain" description="Hcy-binding" evidence="25">
    <location>
        <begin position="21"/>
        <end position="348"/>
    </location>
</feature>
<evidence type="ECO:0000256" key="16">
    <source>
        <dbReference type="ARBA" id="ARBA00023167"/>
    </source>
</evidence>
<dbReference type="InterPro" id="IPR037010">
    <property type="entry name" value="VitB12-dep_Met_synth_activ_sf"/>
</dbReference>
<proteinExistence type="inferred from homology"/>
<dbReference type="Gene3D" id="3.20.20.330">
    <property type="entry name" value="Homocysteine-binding-like domain"/>
    <property type="match status" value="1"/>
</dbReference>
<evidence type="ECO:0000256" key="17">
    <source>
        <dbReference type="ARBA" id="ARBA00023285"/>
    </source>
</evidence>
<dbReference type="InterPro" id="IPR003759">
    <property type="entry name" value="Cbl-bd_cap"/>
</dbReference>
<dbReference type="Gene3D" id="3.10.196.10">
    <property type="entry name" value="Vitamin B12-dependent methionine synthase, activation domain"/>
    <property type="match status" value="1"/>
</dbReference>
<dbReference type="SUPFAM" id="SSF47644">
    <property type="entry name" value="Methionine synthase domain"/>
    <property type="match status" value="1"/>
</dbReference>
<dbReference type="Pfam" id="PF02310">
    <property type="entry name" value="B12-binding"/>
    <property type="match status" value="1"/>
</dbReference>
<feature type="binding site" evidence="22 24">
    <location>
        <position position="333"/>
    </location>
    <ligand>
        <name>Zn(2+)</name>
        <dbReference type="ChEBI" id="CHEBI:29105"/>
    </ligand>
</feature>
<evidence type="ECO:0000256" key="4">
    <source>
        <dbReference type="ARBA" id="ARBA00005178"/>
    </source>
</evidence>
<comment type="catalytic activity">
    <reaction evidence="1 21">
        <text>(6S)-5-methyl-5,6,7,8-tetrahydrofolate + L-homocysteine = (6S)-5,6,7,8-tetrahydrofolate + L-methionine</text>
        <dbReference type="Rhea" id="RHEA:11172"/>
        <dbReference type="ChEBI" id="CHEBI:18608"/>
        <dbReference type="ChEBI" id="CHEBI:57453"/>
        <dbReference type="ChEBI" id="CHEBI:57844"/>
        <dbReference type="ChEBI" id="CHEBI:58199"/>
        <dbReference type="EC" id="2.1.1.13"/>
    </reaction>
</comment>
<feature type="binding site" description="axial binding residue" evidence="22">
    <location>
        <position position="796"/>
    </location>
    <ligand>
        <name>methylcob(III)alamin</name>
        <dbReference type="ChEBI" id="CHEBI:28115"/>
    </ligand>
    <ligandPart>
        <name>Co</name>
        <dbReference type="ChEBI" id="CHEBI:27638"/>
    </ligandPart>
</feature>
<evidence type="ECO:0000313" key="30">
    <source>
        <dbReference type="EMBL" id="ROH87306.1"/>
    </source>
</evidence>
<comment type="cofactor">
    <cofactor evidence="3 21 22">
        <name>methylcob(III)alamin</name>
        <dbReference type="ChEBI" id="CHEBI:28115"/>
    </cofactor>
</comment>
<evidence type="ECO:0000256" key="2">
    <source>
        <dbReference type="ARBA" id="ARBA00001947"/>
    </source>
</evidence>
<keyword evidence="16 21" id="KW-0486">Methionine biosynthesis</keyword>
<dbReference type="GO" id="GO:0008270">
    <property type="term" value="F:zinc ion binding"/>
    <property type="evidence" value="ECO:0007669"/>
    <property type="project" value="UniProtKB-UniRule"/>
</dbReference>
<dbReference type="SUPFAM" id="SSF56507">
    <property type="entry name" value="Methionine synthase activation domain-like"/>
    <property type="match status" value="1"/>
</dbReference>
<feature type="domain" description="B12-binding" evidence="28">
    <location>
        <begin position="783"/>
        <end position="922"/>
    </location>
</feature>
<dbReference type="PROSITE" id="PS50970">
    <property type="entry name" value="HCY"/>
    <property type="match status" value="1"/>
</dbReference>
<keyword evidence="13 21" id="KW-0479">Metal-binding</keyword>
<evidence type="ECO:0000259" key="28">
    <source>
        <dbReference type="PROSITE" id="PS51332"/>
    </source>
</evidence>
<evidence type="ECO:0000259" key="26">
    <source>
        <dbReference type="PROSITE" id="PS50972"/>
    </source>
</evidence>
<feature type="binding site" evidence="23">
    <location>
        <position position="988"/>
    </location>
    <ligand>
        <name>S-adenosyl-L-methionine</name>
        <dbReference type="ChEBI" id="CHEBI:59789"/>
    </ligand>
</feature>
<evidence type="ECO:0000256" key="11">
    <source>
        <dbReference type="ARBA" id="ARBA00022679"/>
    </source>
</evidence>
<dbReference type="Gene3D" id="1.10.288.10">
    <property type="entry name" value="Cobalamin-dependent Methionine Synthase, domain 2"/>
    <property type="match status" value="1"/>
</dbReference>
<feature type="binding site" evidence="23">
    <location>
        <position position="1187"/>
    </location>
    <ligand>
        <name>S-adenosyl-L-methionine</name>
        <dbReference type="ChEBI" id="CHEBI:59789"/>
    </ligand>
</feature>
<dbReference type="EC" id="2.1.1.13" evidence="6 20"/>
<dbReference type="RefSeq" id="WP_123237106.1">
    <property type="nucleotide sequence ID" value="NZ_RJVP01000002.1"/>
</dbReference>
<dbReference type="CDD" id="cd00740">
    <property type="entry name" value="MeTr"/>
    <property type="match status" value="1"/>
</dbReference>
<feature type="domain" description="AdoMet activation" evidence="27">
    <location>
        <begin position="937"/>
        <end position="1275"/>
    </location>
</feature>
<feature type="binding site" evidence="23">
    <location>
        <begin position="793"/>
        <end position="797"/>
    </location>
    <ligand>
        <name>methylcob(III)alamin</name>
        <dbReference type="ChEBI" id="CHEBI:28115"/>
    </ligand>
</feature>
<dbReference type="GO" id="GO:0046653">
    <property type="term" value="P:tetrahydrofolate metabolic process"/>
    <property type="evidence" value="ECO:0007669"/>
    <property type="project" value="TreeGrafter"/>
</dbReference>
<gene>
    <name evidence="30" type="ORF">ED236_04540</name>
</gene>
<dbReference type="SUPFAM" id="SSF51717">
    <property type="entry name" value="Dihydropteroate synthetase-like"/>
    <property type="match status" value="1"/>
</dbReference>
<evidence type="ECO:0000313" key="31">
    <source>
        <dbReference type="Proteomes" id="UP000275137"/>
    </source>
</evidence>
<organism evidence="30 31">
    <name type="scientific">Pseudomethylobacillus aquaticus</name>
    <dbReference type="NCBI Taxonomy" id="2676064"/>
    <lineage>
        <taxon>Bacteria</taxon>
        <taxon>Pseudomonadati</taxon>
        <taxon>Pseudomonadota</taxon>
        <taxon>Betaproteobacteria</taxon>
        <taxon>Nitrosomonadales</taxon>
        <taxon>Methylophilaceae</taxon>
        <taxon>Pseudomethylobacillus</taxon>
    </lineage>
</organism>
<dbReference type="PANTHER" id="PTHR45833">
    <property type="entry name" value="METHIONINE SYNTHASE"/>
    <property type="match status" value="1"/>
</dbReference>
<dbReference type="InterPro" id="IPR004223">
    <property type="entry name" value="VitB12-dep_Met_synth_activ_dom"/>
</dbReference>
<feature type="binding site" evidence="23">
    <location>
        <begin position="1241"/>
        <end position="1242"/>
    </location>
    <ligand>
        <name>S-adenosyl-L-methionine</name>
        <dbReference type="ChEBI" id="CHEBI:59789"/>
    </ligand>
</feature>
<evidence type="ECO:0000256" key="12">
    <source>
        <dbReference type="ARBA" id="ARBA00022691"/>
    </source>
</evidence>
<keyword evidence="11 21" id="KW-0808">Transferase</keyword>
<dbReference type="InterPro" id="IPR036589">
    <property type="entry name" value="HCY_dom_sf"/>
</dbReference>
<dbReference type="CDD" id="cd02069">
    <property type="entry name" value="methionine_synthase_B12_BD"/>
    <property type="match status" value="1"/>
</dbReference>
<feature type="binding site" evidence="23">
    <location>
        <position position="845"/>
    </location>
    <ligand>
        <name>methylcob(III)alamin</name>
        <dbReference type="ChEBI" id="CHEBI:28115"/>
    </ligand>
</feature>
<dbReference type="GO" id="GO:0005829">
    <property type="term" value="C:cytosol"/>
    <property type="evidence" value="ECO:0007669"/>
    <property type="project" value="TreeGrafter"/>
</dbReference>
<comment type="cofactor">
    <cofactor evidence="2 21 24">
        <name>Zn(2+)</name>
        <dbReference type="ChEBI" id="CHEBI:29105"/>
    </cofactor>
</comment>
<comment type="caution">
    <text evidence="30">The sequence shown here is derived from an EMBL/GenBank/DDBJ whole genome shotgun (WGS) entry which is preliminary data.</text>
</comment>
<comment type="similarity">
    <text evidence="5">Belongs to the vitamin-B12 dependent methionine synthase family.</text>
</comment>
<evidence type="ECO:0000256" key="22">
    <source>
        <dbReference type="PIRSR" id="PIRSR000381-1"/>
    </source>
</evidence>
<keyword evidence="9 21" id="KW-0028">Amino-acid biosynthesis</keyword>
<dbReference type="PROSITE" id="PS51332">
    <property type="entry name" value="B12_BINDING"/>
    <property type="match status" value="1"/>
</dbReference>
<accession>A0A3N0V3C3</accession>
<evidence type="ECO:0000256" key="1">
    <source>
        <dbReference type="ARBA" id="ARBA00001700"/>
    </source>
</evidence>
<dbReference type="PIRSF" id="PIRSF000381">
    <property type="entry name" value="MetH"/>
    <property type="match status" value="1"/>
</dbReference>
<name>A0A3N0V3C3_9PROT</name>
<dbReference type="InterPro" id="IPR033706">
    <property type="entry name" value="Met_synthase_B12-bd"/>
</dbReference>
<feature type="binding site" evidence="23">
    <location>
        <position position="901"/>
    </location>
    <ligand>
        <name>methylcob(III)alamin</name>
        <dbReference type="ChEBI" id="CHEBI:28115"/>
    </ligand>
</feature>
<evidence type="ECO:0000256" key="21">
    <source>
        <dbReference type="PIRNR" id="PIRNR000381"/>
    </source>
</evidence>
<protein>
    <recommendedName>
        <fullName evidence="7 20">Methionine synthase</fullName>
        <ecNumber evidence="6 20">2.1.1.13</ecNumber>
    </recommendedName>
    <alternativeName>
        <fullName evidence="19 21">5-methyltetrahydrofolate--homocysteine methyltransferase</fullName>
    </alternativeName>
</protein>
<evidence type="ECO:0000256" key="18">
    <source>
        <dbReference type="ARBA" id="ARBA00025552"/>
    </source>
</evidence>
<dbReference type="GO" id="GO:0008705">
    <property type="term" value="F:methionine synthase activity"/>
    <property type="evidence" value="ECO:0007669"/>
    <property type="project" value="UniProtKB-UniRule"/>
</dbReference>
<dbReference type="SUPFAM" id="SSF82282">
    <property type="entry name" value="Homocysteine S-methyltransferase"/>
    <property type="match status" value="1"/>
</dbReference>
<reference evidence="30 31" key="1">
    <citation type="submission" date="2018-10" db="EMBL/GenBank/DDBJ databases">
        <authorList>
            <person name="Chen W.-M."/>
        </authorList>
    </citation>
    <scope>NUCLEOTIDE SEQUENCE [LARGE SCALE GENOMIC DNA]</scope>
    <source>
        <strain evidence="30 31">H-5</strain>
    </source>
</reference>
<dbReference type="Proteomes" id="UP000275137">
    <property type="component" value="Unassembled WGS sequence"/>
</dbReference>
<dbReference type="SMART" id="SM01018">
    <property type="entry name" value="B12-binding_2"/>
    <property type="match status" value="1"/>
</dbReference>
<dbReference type="Gene3D" id="1.10.1240.10">
    <property type="entry name" value="Methionine synthase domain"/>
    <property type="match status" value="1"/>
</dbReference>
<evidence type="ECO:0000256" key="8">
    <source>
        <dbReference type="ARBA" id="ARBA00022603"/>
    </source>
</evidence>
<dbReference type="Pfam" id="PF02607">
    <property type="entry name" value="B12-binding_2"/>
    <property type="match status" value="1"/>
</dbReference>
<evidence type="ECO:0000256" key="14">
    <source>
        <dbReference type="ARBA" id="ARBA00022737"/>
    </source>
</evidence>
<dbReference type="SUPFAM" id="SSF52242">
    <property type="entry name" value="Cobalamin (vitamin B12)-binding domain"/>
    <property type="match status" value="1"/>
</dbReference>
<dbReference type="PROSITE" id="PS50974">
    <property type="entry name" value="ADOMET_ACTIVATION"/>
    <property type="match status" value="1"/>
</dbReference>
<comment type="domain">
    <text evidence="21">Modular enzyme with four functionally distinct domains. The isolated Hcy-binding domain catalyzes methyl transfer from free methylcobalamin to homocysteine. The Hcy-binding domain in association with the pterin-binding domain catalyzes the methylation of cob(I)alamin by methyltetrahydrofolate and the methylation of homocysteine. The B12-binding domain binds the cofactor. The AdoMet activation domain binds S-adenosyl-L-methionine. Under aerobic conditions cob(I)alamin can be converted to inactive cob(II)alamin. Reductive methylation by S-adenosyl-L-methionine and flavodoxin regenerates methylcobalamin.</text>
</comment>
<feature type="binding site" evidence="23">
    <location>
        <position position="841"/>
    </location>
    <ligand>
        <name>methylcob(III)alamin</name>
        <dbReference type="ChEBI" id="CHEBI:28115"/>
    </ligand>
</feature>
<dbReference type="Pfam" id="PF02965">
    <property type="entry name" value="Met_synt_B12"/>
    <property type="match status" value="1"/>
</dbReference>
<dbReference type="FunFam" id="3.20.20.20:FF:000002">
    <property type="entry name" value="Methionine synthase"/>
    <property type="match status" value="1"/>
</dbReference>
<keyword evidence="15 21" id="KW-0862">Zinc</keyword>
<feature type="domain" description="Pterin-binding" evidence="26">
    <location>
        <begin position="379"/>
        <end position="640"/>
    </location>
</feature>
<dbReference type="FunFam" id="3.40.50.280:FF:000001">
    <property type="entry name" value="Methionine synthase"/>
    <property type="match status" value="1"/>
</dbReference>
<keyword evidence="10 21" id="KW-0846">Cobalamin</keyword>
<keyword evidence="17 21" id="KW-0170">Cobalt</keyword>
<evidence type="ECO:0000256" key="19">
    <source>
        <dbReference type="ARBA" id="ARBA00031040"/>
    </source>
</evidence>
<evidence type="ECO:0000256" key="23">
    <source>
        <dbReference type="PIRSR" id="PIRSR000381-2"/>
    </source>
</evidence>
<dbReference type="NCBIfam" id="NF007024">
    <property type="entry name" value="PRK09490.1"/>
    <property type="match status" value="1"/>
</dbReference>
<evidence type="ECO:0000259" key="25">
    <source>
        <dbReference type="PROSITE" id="PS50970"/>
    </source>
</evidence>
<dbReference type="UniPathway" id="UPA00051">
    <property type="reaction ID" value="UER00081"/>
</dbReference>
<dbReference type="GO" id="GO:0032259">
    <property type="term" value="P:methylation"/>
    <property type="evidence" value="ECO:0007669"/>
    <property type="project" value="UniProtKB-KW"/>
</dbReference>
<dbReference type="Pfam" id="PF00809">
    <property type="entry name" value="Pterin_bind"/>
    <property type="match status" value="1"/>
</dbReference>
<dbReference type="InterPro" id="IPR036594">
    <property type="entry name" value="Meth_synthase_dom"/>
</dbReference>
<dbReference type="Gene3D" id="3.20.20.20">
    <property type="entry name" value="Dihydropteroate synthase-like"/>
    <property type="match status" value="1"/>
</dbReference>
<comment type="pathway">
    <text evidence="4 21">Amino-acid biosynthesis; L-methionine biosynthesis via de novo pathway; L-methionine from L-homocysteine (MetH route): step 1/1.</text>
</comment>
<evidence type="ECO:0000256" key="6">
    <source>
        <dbReference type="ARBA" id="ARBA00012032"/>
    </source>
</evidence>
<feature type="binding site" evidence="22 24">
    <location>
        <position position="268"/>
    </location>
    <ligand>
        <name>Zn(2+)</name>
        <dbReference type="ChEBI" id="CHEBI:29105"/>
    </ligand>
</feature>
<dbReference type="PROSITE" id="PS51337">
    <property type="entry name" value="B12_BINDING_NTER"/>
    <property type="match status" value="1"/>
</dbReference>
<evidence type="ECO:0000256" key="13">
    <source>
        <dbReference type="ARBA" id="ARBA00022723"/>
    </source>
</evidence>